<dbReference type="AlphaFoldDB" id="A0A172XTD5"/>
<keyword evidence="1" id="KW-1133">Transmembrane helix</keyword>
<accession>A0A172XTD5</accession>
<gene>
    <name evidence="2" type="ORF">A0O34_06045</name>
</gene>
<keyword evidence="1" id="KW-0472">Membrane</keyword>
<organism evidence="2 3">
    <name type="scientific">Chryseobacterium glaciei</name>
    <dbReference type="NCBI Taxonomy" id="1685010"/>
    <lineage>
        <taxon>Bacteria</taxon>
        <taxon>Pseudomonadati</taxon>
        <taxon>Bacteroidota</taxon>
        <taxon>Flavobacteriia</taxon>
        <taxon>Flavobacteriales</taxon>
        <taxon>Weeksellaceae</taxon>
        <taxon>Chryseobacterium group</taxon>
        <taxon>Chryseobacterium</taxon>
    </lineage>
</organism>
<dbReference type="RefSeq" id="WP_066752490.1">
    <property type="nucleotide sequence ID" value="NZ_CP015199.1"/>
</dbReference>
<reference evidence="2 3" key="1">
    <citation type="submission" date="2016-04" db="EMBL/GenBank/DDBJ databases">
        <title>Complete Genome Sequence of Chryseobacterium sp. IHBB 10212.</title>
        <authorList>
            <person name="Pal M."/>
            <person name="Swarnkar M.K."/>
            <person name="Kaushal K."/>
            <person name="Chhibber S."/>
            <person name="Singh A.K."/>
            <person name="Gulati A."/>
        </authorList>
    </citation>
    <scope>NUCLEOTIDE SEQUENCE [LARGE SCALE GENOMIC DNA]</scope>
    <source>
        <strain evidence="2 3">IHBB 10212</strain>
    </source>
</reference>
<name>A0A172XTD5_9FLAO</name>
<evidence type="ECO:0000313" key="2">
    <source>
        <dbReference type="EMBL" id="ANF50095.1"/>
    </source>
</evidence>
<evidence type="ECO:0000256" key="1">
    <source>
        <dbReference type="SAM" id="Phobius"/>
    </source>
</evidence>
<dbReference type="EMBL" id="CP015199">
    <property type="protein sequence ID" value="ANF50095.1"/>
    <property type="molecule type" value="Genomic_DNA"/>
</dbReference>
<dbReference type="Proteomes" id="UP000077824">
    <property type="component" value="Chromosome"/>
</dbReference>
<protein>
    <recommendedName>
        <fullName evidence="4">Coenzyme Q (Ubiquinone) biosynthesis protein Coq4</fullName>
    </recommendedName>
</protein>
<dbReference type="InterPro" id="IPR007715">
    <property type="entry name" value="Coq4"/>
</dbReference>
<dbReference type="Pfam" id="PF05019">
    <property type="entry name" value="Coq4"/>
    <property type="match status" value="1"/>
</dbReference>
<feature type="transmembrane region" description="Helical" evidence="1">
    <location>
        <begin position="99"/>
        <end position="116"/>
    </location>
</feature>
<dbReference type="GO" id="GO:0006744">
    <property type="term" value="P:ubiquinone biosynthetic process"/>
    <property type="evidence" value="ECO:0007669"/>
    <property type="project" value="InterPro"/>
</dbReference>
<dbReference type="KEGG" id="chh:A0O34_06045"/>
<dbReference type="OrthoDB" id="6157812at2"/>
<evidence type="ECO:0008006" key="4">
    <source>
        <dbReference type="Google" id="ProtNLM"/>
    </source>
</evidence>
<dbReference type="STRING" id="1685010.A0O34_06045"/>
<keyword evidence="1" id="KW-0812">Transmembrane</keyword>
<evidence type="ECO:0000313" key="3">
    <source>
        <dbReference type="Proteomes" id="UP000077824"/>
    </source>
</evidence>
<proteinExistence type="predicted"/>
<sequence length="161" mass="19901">MKKLRTRFLLFMYENSQKQYRKYFKKKKRQWQFNEKQLLSFKEDSLGKTMGEFYQKHGFRMIPKMENHDVYHLITDYSTNIQDEIAMQYLLFGNGKRSAYLLGVLLLGTFVFPEYFKTYRNAFQKGRSMRSFHDWDFENLLWQNFDHLKDFIQQKQTPIFY</sequence>
<keyword evidence="3" id="KW-1185">Reference proteome</keyword>